<gene>
    <name evidence="1" type="ORF">UFOPK4410_00760</name>
</gene>
<accession>A0A6J7VZ70</accession>
<name>A0A6J7VZ70_9ZZZZ</name>
<reference evidence="1" key="1">
    <citation type="submission" date="2020-05" db="EMBL/GenBank/DDBJ databases">
        <authorList>
            <person name="Chiriac C."/>
            <person name="Salcher M."/>
            <person name="Ghai R."/>
            <person name="Kavagutti S V."/>
        </authorList>
    </citation>
    <scope>NUCLEOTIDE SEQUENCE</scope>
</reference>
<organism evidence="1">
    <name type="scientific">freshwater metagenome</name>
    <dbReference type="NCBI Taxonomy" id="449393"/>
    <lineage>
        <taxon>unclassified sequences</taxon>
        <taxon>metagenomes</taxon>
        <taxon>ecological metagenomes</taxon>
    </lineage>
</organism>
<sequence>MDLFNKPELERLIHIFATKIDGAGISGTISLVGGAAISLSYLSDRQATSDIDALLPNDQIISAIIAEMAIEENLVSNWINDAAKAYVPFETERQWVDLYRVGGVLVRIASAELLLAMKLRADRGLRDRTDIEELIKICGITTMSEIEALYGGFHHQEVIKEKTRLVVIGMLKNNEVSDI</sequence>
<evidence type="ECO:0000313" key="1">
    <source>
        <dbReference type="EMBL" id="CAB5115164.1"/>
    </source>
</evidence>
<proteinExistence type="predicted"/>
<dbReference type="AlphaFoldDB" id="A0A6J7VZ70"/>
<dbReference type="EMBL" id="CAFBRV010000065">
    <property type="protein sequence ID" value="CAB5115164.1"/>
    <property type="molecule type" value="Genomic_DNA"/>
</dbReference>
<protein>
    <submittedName>
        <fullName evidence="1">Unannotated protein</fullName>
    </submittedName>
</protein>